<keyword evidence="3" id="KW-1185">Reference proteome</keyword>
<feature type="compositionally biased region" description="Basic and acidic residues" evidence="1">
    <location>
        <begin position="393"/>
        <end position="402"/>
    </location>
</feature>
<feature type="region of interest" description="Disordered" evidence="1">
    <location>
        <begin position="338"/>
        <end position="402"/>
    </location>
</feature>
<dbReference type="PANTHER" id="PTHR31514">
    <property type="entry name" value="MUSCULAR LMNA-INTERACTING PROTEIN MLIP"/>
    <property type="match status" value="1"/>
</dbReference>
<dbReference type="Ensembl" id="ENSSLDT00000001251.1">
    <property type="protein sequence ID" value="ENSSLDP00000001177.1"/>
    <property type="gene ID" value="ENSSLDG00000001014.1"/>
</dbReference>
<dbReference type="Proteomes" id="UP000261360">
    <property type="component" value="Unplaced"/>
</dbReference>
<dbReference type="GeneTree" id="ENSGT00390000015862"/>
<dbReference type="GeneID" id="111656683"/>
<feature type="region of interest" description="Disordered" evidence="1">
    <location>
        <begin position="108"/>
        <end position="137"/>
    </location>
</feature>
<feature type="compositionally biased region" description="Polar residues" evidence="1">
    <location>
        <begin position="108"/>
        <end position="126"/>
    </location>
</feature>
<name>A0A3B4WF76_SERLL</name>
<feature type="region of interest" description="Disordered" evidence="1">
    <location>
        <begin position="236"/>
        <end position="259"/>
    </location>
</feature>
<evidence type="ECO:0000313" key="2">
    <source>
        <dbReference type="Ensembl" id="ENSSLDP00000001177.1"/>
    </source>
</evidence>
<sequence>MDILNKSLGKVSIGVPSKPSFFTFVPVVHKLPFQSIISEEETSAALTGTPNKNVAVSHEKTTGETMSDGEIFKAEKVFIKDSLEGGAGNIIQPLTELQLKPSLDHVSLSHTKASPSVSAQSENTPNHAAAGTASMETAVDKHRGISQRQCHDTSGRAETHKIKLSYKSLAAIPTNTLLLDQQAIDEQVEREDSPFDTLYRDVEDTHAEMCSPAQLRQQSEELYAVIDEILANSIPATSRSSTPSAGVQQNNSTLPKSLGRETKYASLSSLYPSASMERKLMDPRKTKPGVIRPMTAIPRLTVEDEEEFYPNPFRQSVVKQTLTDNKKEKVANMSPEEAGKDFFTSSKGKTMREESKPGRRSPFSLCDLQITEPEDLIGRPVKDAAASFSPSEGRMEAFETHI</sequence>
<accession>A0A3B4WF76</accession>
<dbReference type="PANTHER" id="PTHR31514:SF1">
    <property type="entry name" value="MUSCULAR LMNA-INTERACTING PROTEIN"/>
    <property type="match status" value="1"/>
</dbReference>
<reference evidence="2" key="2">
    <citation type="submission" date="2025-09" db="UniProtKB">
        <authorList>
            <consortium name="Ensembl"/>
        </authorList>
    </citation>
    <scope>IDENTIFICATION</scope>
</reference>
<evidence type="ECO:0000313" key="3">
    <source>
        <dbReference type="Proteomes" id="UP000261360"/>
    </source>
</evidence>
<feature type="compositionally biased region" description="Polar residues" evidence="1">
    <location>
        <begin position="236"/>
        <end position="255"/>
    </location>
</feature>
<dbReference type="CTD" id="90523"/>
<proteinExistence type="predicted"/>
<organism evidence="2 3">
    <name type="scientific">Seriola lalandi dorsalis</name>
    <dbReference type="NCBI Taxonomy" id="1841481"/>
    <lineage>
        <taxon>Eukaryota</taxon>
        <taxon>Metazoa</taxon>
        <taxon>Chordata</taxon>
        <taxon>Craniata</taxon>
        <taxon>Vertebrata</taxon>
        <taxon>Euteleostomi</taxon>
        <taxon>Actinopterygii</taxon>
        <taxon>Neopterygii</taxon>
        <taxon>Teleostei</taxon>
        <taxon>Neoteleostei</taxon>
        <taxon>Acanthomorphata</taxon>
        <taxon>Carangaria</taxon>
        <taxon>Carangiformes</taxon>
        <taxon>Carangidae</taxon>
        <taxon>Seriola</taxon>
    </lineage>
</organism>
<protein>
    <submittedName>
        <fullName evidence="2">Muscular LMNA interacting protein</fullName>
    </submittedName>
</protein>
<evidence type="ECO:0000256" key="1">
    <source>
        <dbReference type="SAM" id="MobiDB-lite"/>
    </source>
</evidence>
<dbReference type="AlphaFoldDB" id="A0A3B4WF76"/>
<dbReference type="Pfam" id="PF15274">
    <property type="entry name" value="MLIP"/>
    <property type="match status" value="1"/>
</dbReference>
<dbReference type="STRING" id="1841481.ENSSLDP00000001177"/>
<dbReference type="InterPro" id="IPR029331">
    <property type="entry name" value="MLIP"/>
</dbReference>
<reference evidence="2" key="1">
    <citation type="submission" date="2025-08" db="UniProtKB">
        <authorList>
            <consortium name="Ensembl"/>
        </authorList>
    </citation>
    <scope>IDENTIFICATION</scope>
</reference>
<dbReference type="RefSeq" id="XP_023264260.1">
    <property type="nucleotide sequence ID" value="XM_023408492.1"/>
</dbReference>